<sequence>MSQFELRAAGISDLSAIATVWTAAFFDDEIIGEIMHPHRKDYPDDVYWFLLRGIRERFWDWRHQFIVVTDSGKVVGAADWRRLGKGGESKELSVLDPRNLIAPVLKTYHSISLALFPNRAADPIRASFLDTAVANSEKYWTGQRTECWDLHVCGVHPDYQSKGVGKLLAQWGVLEAQKEGEDVVASVLCGEKNRGFYGKAGMNVQVSETKGKGGGIALFTR</sequence>
<protein>
    <submittedName>
        <fullName evidence="1">Uncharacterized protein</fullName>
    </submittedName>
</protein>
<name>A0ACB6FZC5_9PLEO</name>
<proteinExistence type="predicted"/>
<reference evidence="1 2" key="1">
    <citation type="journal article" date="2019" name="bioRxiv">
        <title>Genomics, evolutionary history and diagnostics of the Alternaria alternata species group including apple and Asian pear pathotypes.</title>
        <authorList>
            <person name="Armitage A.D."/>
            <person name="Cockerton H.M."/>
            <person name="Sreenivasaprasad S."/>
            <person name="Woodhall J.W."/>
            <person name="Lane C.R."/>
            <person name="Harrison R.J."/>
            <person name="Clarkson J.P."/>
        </authorList>
    </citation>
    <scope>NUCLEOTIDE SEQUENCE [LARGE SCALE GENOMIC DNA]</scope>
    <source>
        <strain evidence="1 2">FERA 650</strain>
    </source>
</reference>
<accession>A0ACB6FZC5</accession>
<organism evidence="1 2">
    <name type="scientific">Alternaria gaisen</name>
    <dbReference type="NCBI Taxonomy" id="167740"/>
    <lineage>
        <taxon>Eukaryota</taxon>
        <taxon>Fungi</taxon>
        <taxon>Dikarya</taxon>
        <taxon>Ascomycota</taxon>
        <taxon>Pezizomycotina</taxon>
        <taxon>Dothideomycetes</taxon>
        <taxon>Pleosporomycetidae</taxon>
        <taxon>Pleosporales</taxon>
        <taxon>Pleosporineae</taxon>
        <taxon>Pleosporaceae</taxon>
        <taxon>Alternaria</taxon>
        <taxon>Alternaria sect. Alternaria</taxon>
    </lineage>
</organism>
<keyword evidence="2" id="KW-1185">Reference proteome</keyword>
<comment type="caution">
    <text evidence="1">The sequence shown here is derived from an EMBL/GenBank/DDBJ whole genome shotgun (WGS) entry which is preliminary data.</text>
</comment>
<gene>
    <name evidence="1" type="ORF">AG0111_0g2249</name>
</gene>
<evidence type="ECO:0000313" key="2">
    <source>
        <dbReference type="Proteomes" id="UP000293547"/>
    </source>
</evidence>
<dbReference type="Proteomes" id="UP000293547">
    <property type="component" value="Unassembled WGS sequence"/>
</dbReference>
<dbReference type="EMBL" id="PDWZ02000001">
    <property type="protein sequence ID" value="KAB2109821.1"/>
    <property type="molecule type" value="Genomic_DNA"/>
</dbReference>
<evidence type="ECO:0000313" key="1">
    <source>
        <dbReference type="EMBL" id="KAB2109821.1"/>
    </source>
</evidence>